<organism evidence="6 7">
    <name type="scientific">Gordonibacter urolithinfaciens</name>
    <dbReference type="NCBI Taxonomy" id="1335613"/>
    <lineage>
        <taxon>Bacteria</taxon>
        <taxon>Bacillati</taxon>
        <taxon>Actinomycetota</taxon>
        <taxon>Coriobacteriia</taxon>
        <taxon>Eggerthellales</taxon>
        <taxon>Eggerthellaceae</taxon>
        <taxon>Gordonibacter</taxon>
    </lineage>
</organism>
<keyword evidence="2" id="KW-0479">Metal-binding</keyword>
<dbReference type="InterPro" id="IPR006657">
    <property type="entry name" value="MoPterin_dinucl-bd_dom"/>
</dbReference>
<dbReference type="InterPro" id="IPR009010">
    <property type="entry name" value="Asp_de-COase-like_dom_sf"/>
</dbReference>
<proteinExistence type="inferred from homology"/>
<accession>A0A6N8IDI0</accession>
<dbReference type="Gene3D" id="3.30.200.210">
    <property type="match status" value="1"/>
</dbReference>
<evidence type="ECO:0000256" key="4">
    <source>
        <dbReference type="ARBA" id="ARBA00023014"/>
    </source>
</evidence>
<evidence type="ECO:0000256" key="3">
    <source>
        <dbReference type="ARBA" id="ARBA00023004"/>
    </source>
</evidence>
<evidence type="ECO:0000259" key="5">
    <source>
        <dbReference type="PROSITE" id="PS51669"/>
    </source>
</evidence>
<gene>
    <name evidence="6" type="ORF">GO738_00525</name>
</gene>
<dbReference type="PANTHER" id="PTHR43742:SF6">
    <property type="entry name" value="OXIDOREDUCTASE YYAE-RELATED"/>
    <property type="match status" value="1"/>
</dbReference>
<evidence type="ECO:0000313" key="7">
    <source>
        <dbReference type="Proteomes" id="UP000468327"/>
    </source>
</evidence>
<dbReference type="GO" id="GO:0043546">
    <property type="term" value="F:molybdopterin cofactor binding"/>
    <property type="evidence" value="ECO:0007669"/>
    <property type="project" value="InterPro"/>
</dbReference>
<dbReference type="GO" id="GO:0016491">
    <property type="term" value="F:oxidoreductase activity"/>
    <property type="evidence" value="ECO:0007669"/>
    <property type="project" value="InterPro"/>
</dbReference>
<comment type="caution">
    <text evidence="6">The sequence shown here is derived from an EMBL/GenBank/DDBJ whole genome shotgun (WGS) entry which is preliminary data.</text>
</comment>
<dbReference type="SUPFAM" id="SSF53706">
    <property type="entry name" value="Formate dehydrogenase/DMSO reductase, domains 1-3"/>
    <property type="match status" value="1"/>
</dbReference>
<name>A0A6N8IDI0_9ACTN</name>
<dbReference type="Pfam" id="PF00384">
    <property type="entry name" value="Molybdopterin"/>
    <property type="match status" value="1"/>
</dbReference>
<protein>
    <submittedName>
        <fullName evidence="6">Molybdopterin-dependent oxidoreductase</fullName>
    </submittedName>
</protein>
<sequence>MAAARLRQAANTTSEGERRTSMSEESFVYTCCPGWGDHEYCVLKTIVKDGEIVRTEKADYTGAECNEGFICQKGIMSCRQPYSEKRLTHPLKRVGERGAGQWEKISWDQALDEIAAKLLELREQYGPETLAMWNLVASVPPSQGLHTQLASRFAGLWGATDPVQGYGLDNGPLYAGDYDMGNVYQYTMTEPSNFDDSKYLIVWGANPVENQQRLTNHIVEAKSRGAKIVDIGLLYDGTAGYADWFIPVKPGSDPALSMCMVQQIIEKKLYKADFLLEHTVAPFLVRDDNDLFMRDGEGNYIVWDVDTDSPIAVTPGVKELAIGNPELSGAHELFGVPCKTAFRRLEEHAALYTPEYQEAITGVPAADAAKLAYEYATQGPSYLVGALGLRYQNQGESYRSFYLLGALTGNLGIPGGGVTSECLGGGWPLIFNNGPIAMPNGREGYKGKAVRQADFFDDVESGNSKVKALWVTAGNPVHNCPNRSRWIDRVFPNLELIVDIDIWMTDTGEYADYVLPDCMPFERYELVNAAAYNHIVLQEPAIEPVGEAKDPTFLYSELAKRVGLGEYFDKTVGEWIDVLLETDYGPVAGLEPKVTFERLKKEKIIRAALPPMPWNPFWGMKFGTPSGRLEFYSERLAPANAMMASYRDPMEAPTQAQLAKGGLTYPYHFFSGRQRFFMQSMFTDDPLMVEMSGGKPTARINPVDAAREGILDGDKVEIYNQRGHVVADMRLDQAMPPGTLQVWFGWRRGAFEEGMYSELLVPLGDRSTLDDTANLWWQQLEDRGMVHAGAGTGSQAMIAGGWDTIWDCACDLRKVEKEA</sequence>
<keyword evidence="4" id="KW-0411">Iron-sulfur</keyword>
<keyword evidence="3" id="KW-0408">Iron</keyword>
<comment type="similarity">
    <text evidence="1">Belongs to the prokaryotic molybdopterin-containing oxidoreductase family.</text>
</comment>
<feature type="domain" description="4Fe-4S Mo/W bis-MGD-type" evidence="5">
    <location>
        <begin position="25"/>
        <end position="85"/>
    </location>
</feature>
<dbReference type="Gene3D" id="3.40.228.10">
    <property type="entry name" value="Dimethylsulfoxide Reductase, domain 2"/>
    <property type="match status" value="1"/>
</dbReference>
<evidence type="ECO:0000256" key="1">
    <source>
        <dbReference type="ARBA" id="ARBA00010312"/>
    </source>
</evidence>
<dbReference type="PROSITE" id="PS51669">
    <property type="entry name" value="4FE4S_MOW_BIS_MGD"/>
    <property type="match status" value="1"/>
</dbReference>
<dbReference type="GO" id="GO:0046872">
    <property type="term" value="F:metal ion binding"/>
    <property type="evidence" value="ECO:0007669"/>
    <property type="project" value="UniProtKB-KW"/>
</dbReference>
<evidence type="ECO:0000256" key="2">
    <source>
        <dbReference type="ARBA" id="ARBA00022723"/>
    </source>
</evidence>
<dbReference type="Gene3D" id="2.40.40.20">
    <property type="match status" value="1"/>
</dbReference>
<dbReference type="InterPro" id="IPR006963">
    <property type="entry name" value="Mopterin_OxRdtase_4Fe-4S_dom"/>
</dbReference>
<keyword evidence="7" id="KW-1185">Reference proteome</keyword>
<dbReference type="GO" id="GO:0051536">
    <property type="term" value="F:iron-sulfur cluster binding"/>
    <property type="evidence" value="ECO:0007669"/>
    <property type="project" value="UniProtKB-KW"/>
</dbReference>
<dbReference type="Proteomes" id="UP000468327">
    <property type="component" value="Unassembled WGS sequence"/>
</dbReference>
<dbReference type="InterPro" id="IPR006656">
    <property type="entry name" value="Mopterin_OxRdtase"/>
</dbReference>
<dbReference type="InterPro" id="IPR050612">
    <property type="entry name" value="Prok_Mopterin_Oxidored"/>
</dbReference>
<dbReference type="Pfam" id="PF01568">
    <property type="entry name" value="Molydop_binding"/>
    <property type="match status" value="1"/>
</dbReference>
<dbReference type="PANTHER" id="PTHR43742">
    <property type="entry name" value="TRIMETHYLAMINE-N-OXIDE REDUCTASE"/>
    <property type="match status" value="1"/>
</dbReference>
<dbReference type="SUPFAM" id="SSF50692">
    <property type="entry name" value="ADC-like"/>
    <property type="match status" value="1"/>
</dbReference>
<reference evidence="6 7" key="1">
    <citation type="submission" date="2019-11" db="EMBL/GenBank/DDBJ databases">
        <title>Whole genome shotgun sequencing (WGS) data from Adlercreutzia equolifaciens ResAG-91, Eggerthella lenta MRI-F36, MRI-F37, MRI-F40, ResAG-49, ResAG-88, ResAG-121, ResAG-145, and Gordonibacter sp. ResAG-5, ResAG-26, ResAG-43, ResAG-50, ResAG-59.</title>
        <authorList>
            <person name="Stoll D.A."/>
            <person name="Danylec N."/>
            <person name="Franz C.M.A.P."/>
            <person name="Huch M."/>
        </authorList>
    </citation>
    <scope>NUCLEOTIDE SEQUENCE [LARGE SCALE GENOMIC DNA]</scope>
    <source>
        <strain evidence="6 7">ResAG-59</strain>
    </source>
</reference>
<dbReference type="AlphaFoldDB" id="A0A6N8IDI0"/>
<evidence type="ECO:0000313" key="6">
    <source>
        <dbReference type="EMBL" id="MVN13855.1"/>
    </source>
</evidence>
<dbReference type="Gene3D" id="3.40.50.740">
    <property type="match status" value="1"/>
</dbReference>
<dbReference type="EMBL" id="WPOC01000001">
    <property type="protein sequence ID" value="MVN13855.1"/>
    <property type="molecule type" value="Genomic_DNA"/>
</dbReference>